<comment type="catalytic activity">
    <reaction evidence="16">
        <text>L-seryl-[protein] + ATP = O-phospho-L-seryl-[protein] + ADP + H(+)</text>
        <dbReference type="Rhea" id="RHEA:17989"/>
        <dbReference type="Rhea" id="RHEA-COMP:9863"/>
        <dbReference type="Rhea" id="RHEA-COMP:11604"/>
        <dbReference type="ChEBI" id="CHEBI:15378"/>
        <dbReference type="ChEBI" id="CHEBI:29999"/>
        <dbReference type="ChEBI" id="CHEBI:30616"/>
        <dbReference type="ChEBI" id="CHEBI:83421"/>
        <dbReference type="ChEBI" id="CHEBI:456216"/>
        <dbReference type="EC" id="2.7.11.1"/>
    </reaction>
</comment>
<dbReference type="EC" id="2.7.11.1" evidence="3"/>
<feature type="region of interest" description="Disordered" evidence="19">
    <location>
        <begin position="1"/>
        <end position="98"/>
    </location>
</feature>
<evidence type="ECO:0000256" key="9">
    <source>
        <dbReference type="ARBA" id="ARBA00022741"/>
    </source>
</evidence>
<keyword evidence="7" id="KW-0808">Transferase</keyword>
<dbReference type="FunFam" id="3.30.200.20:FF:000605">
    <property type="entry name" value="Serine/threonine-protein kinase haspin-like protein"/>
    <property type="match status" value="1"/>
</dbReference>
<evidence type="ECO:0000256" key="17">
    <source>
        <dbReference type="PROSITE-ProRule" id="PRU00283"/>
    </source>
</evidence>
<dbReference type="InterPro" id="IPR011009">
    <property type="entry name" value="Kinase-like_dom_sf"/>
</dbReference>
<feature type="compositionally biased region" description="Basic and acidic residues" evidence="19">
    <location>
        <begin position="799"/>
        <end position="813"/>
    </location>
</feature>
<evidence type="ECO:0000256" key="5">
    <source>
        <dbReference type="ARBA" id="ARBA00022490"/>
    </source>
</evidence>
<gene>
    <name evidence="22" type="ORF">NCGR_LOCUS15401</name>
</gene>
<feature type="domain" description="Kinesin motor" evidence="21">
    <location>
        <begin position="135"/>
        <end position="472"/>
    </location>
</feature>
<feature type="compositionally biased region" description="Basic and acidic residues" evidence="19">
    <location>
        <begin position="1662"/>
        <end position="1680"/>
    </location>
</feature>
<evidence type="ECO:0000256" key="2">
    <source>
        <dbReference type="ARBA" id="ARBA00004496"/>
    </source>
</evidence>
<dbReference type="InterPro" id="IPR036961">
    <property type="entry name" value="Kinesin_motor_dom_sf"/>
</dbReference>
<proteinExistence type="inferred from homology"/>
<dbReference type="PRINTS" id="PR00380">
    <property type="entry name" value="KINESINHEAVY"/>
</dbReference>
<dbReference type="PANTHER" id="PTHR37739:SF19">
    <property type="entry name" value="KINESIN-LIKE PROTEIN KIN-12E"/>
    <property type="match status" value="1"/>
</dbReference>
<feature type="coiled-coil region" evidence="18">
    <location>
        <begin position="1790"/>
        <end position="1859"/>
    </location>
</feature>
<name>A0A811NHL1_9POAL</name>
<dbReference type="GO" id="GO:0005524">
    <property type="term" value="F:ATP binding"/>
    <property type="evidence" value="ECO:0007669"/>
    <property type="project" value="UniProtKB-UniRule"/>
</dbReference>
<dbReference type="InterPro" id="IPR019821">
    <property type="entry name" value="Kinesin_motor_CS"/>
</dbReference>
<comment type="caution">
    <text evidence="22">The sequence shown here is derived from an EMBL/GenBank/DDBJ whole genome shotgun (WGS) entry which is preliminary data.</text>
</comment>
<evidence type="ECO:0000256" key="11">
    <source>
        <dbReference type="ARBA" id="ARBA00022840"/>
    </source>
</evidence>
<dbReference type="GO" id="GO:0005737">
    <property type="term" value="C:cytoplasm"/>
    <property type="evidence" value="ECO:0007669"/>
    <property type="project" value="UniProtKB-SubCell"/>
</dbReference>
<dbReference type="PANTHER" id="PTHR37739">
    <property type="entry name" value="KINESIN-LIKE PROTEIN KIN-12D"/>
    <property type="match status" value="1"/>
</dbReference>
<evidence type="ECO:0000256" key="14">
    <source>
        <dbReference type="ARBA" id="ARBA00034488"/>
    </source>
</evidence>
<evidence type="ECO:0000256" key="4">
    <source>
        <dbReference type="ARBA" id="ARBA00022454"/>
    </source>
</evidence>
<dbReference type="Pfam" id="PF00225">
    <property type="entry name" value="Kinesin"/>
    <property type="match status" value="1"/>
</dbReference>
<evidence type="ECO:0000256" key="7">
    <source>
        <dbReference type="ARBA" id="ARBA00022679"/>
    </source>
</evidence>
<evidence type="ECO:0000256" key="1">
    <source>
        <dbReference type="ARBA" id="ARBA00004286"/>
    </source>
</evidence>
<keyword evidence="5" id="KW-0963">Cytoplasm</keyword>
<evidence type="ECO:0000256" key="18">
    <source>
        <dbReference type="SAM" id="Coils"/>
    </source>
</evidence>
<keyword evidence="4" id="KW-0158">Chromosome</keyword>
<feature type="coiled-coil region" evidence="18">
    <location>
        <begin position="1133"/>
        <end position="1174"/>
    </location>
</feature>
<dbReference type="OrthoDB" id="21018at2759"/>
<feature type="region of interest" description="Disordered" evidence="19">
    <location>
        <begin position="1931"/>
        <end position="1955"/>
    </location>
</feature>
<feature type="coiled-coil region" evidence="18">
    <location>
        <begin position="887"/>
        <end position="914"/>
    </location>
</feature>
<feature type="compositionally biased region" description="Gly residues" evidence="19">
    <location>
        <begin position="1"/>
        <end position="10"/>
    </location>
</feature>
<dbReference type="Gene3D" id="1.10.510.10">
    <property type="entry name" value="Transferase(Phosphotransferase) domain 1"/>
    <property type="match status" value="1"/>
</dbReference>
<protein>
    <recommendedName>
        <fullName evidence="3">non-specific serine/threonine protein kinase</fullName>
        <ecNumber evidence="3">2.7.11.1</ecNumber>
    </recommendedName>
</protein>
<keyword evidence="23" id="KW-1185">Reference proteome</keyword>
<reference evidence="22" key="1">
    <citation type="submission" date="2020-10" db="EMBL/GenBank/DDBJ databases">
        <authorList>
            <person name="Han B."/>
            <person name="Lu T."/>
            <person name="Zhao Q."/>
            <person name="Huang X."/>
            <person name="Zhao Y."/>
        </authorList>
    </citation>
    <scope>NUCLEOTIDE SEQUENCE</scope>
</reference>
<evidence type="ECO:0000256" key="15">
    <source>
        <dbReference type="ARBA" id="ARBA00047899"/>
    </source>
</evidence>
<dbReference type="Gene3D" id="1.20.5.170">
    <property type="match status" value="1"/>
</dbReference>
<feature type="region of interest" description="Disordered" evidence="19">
    <location>
        <begin position="1662"/>
        <end position="1688"/>
    </location>
</feature>
<dbReference type="InterPro" id="IPR000719">
    <property type="entry name" value="Prot_kinase_dom"/>
</dbReference>
<dbReference type="FunFam" id="1.10.510.10:FF:000401">
    <property type="entry name" value="serine/threonine-protein kinase haspin"/>
    <property type="match status" value="1"/>
</dbReference>
<keyword evidence="10" id="KW-0418">Kinase</keyword>
<dbReference type="InterPro" id="IPR044986">
    <property type="entry name" value="KIF15/KIN-12"/>
</dbReference>
<evidence type="ECO:0000256" key="19">
    <source>
        <dbReference type="SAM" id="MobiDB-lite"/>
    </source>
</evidence>
<dbReference type="GO" id="GO:0007018">
    <property type="term" value="P:microtubule-based movement"/>
    <property type="evidence" value="ECO:0007669"/>
    <property type="project" value="InterPro"/>
</dbReference>
<dbReference type="GO" id="GO:0004674">
    <property type="term" value="F:protein serine/threonine kinase activity"/>
    <property type="evidence" value="ECO:0007669"/>
    <property type="project" value="UniProtKB-KW"/>
</dbReference>
<dbReference type="SMART" id="SM01331">
    <property type="entry name" value="DUF3635"/>
    <property type="match status" value="1"/>
</dbReference>
<organism evidence="22 23">
    <name type="scientific">Miscanthus lutarioriparius</name>
    <dbReference type="NCBI Taxonomy" id="422564"/>
    <lineage>
        <taxon>Eukaryota</taxon>
        <taxon>Viridiplantae</taxon>
        <taxon>Streptophyta</taxon>
        <taxon>Embryophyta</taxon>
        <taxon>Tracheophyta</taxon>
        <taxon>Spermatophyta</taxon>
        <taxon>Magnoliopsida</taxon>
        <taxon>Liliopsida</taxon>
        <taxon>Poales</taxon>
        <taxon>Poaceae</taxon>
        <taxon>PACMAD clade</taxon>
        <taxon>Panicoideae</taxon>
        <taxon>Andropogonodae</taxon>
        <taxon>Andropogoneae</taxon>
        <taxon>Saccharinae</taxon>
        <taxon>Miscanthus</taxon>
    </lineage>
</organism>
<feature type="compositionally biased region" description="Low complexity" evidence="19">
    <location>
        <begin position="11"/>
        <end position="50"/>
    </location>
</feature>
<dbReference type="FunFam" id="3.40.850.10:FF:000033">
    <property type="entry name" value="Kinesin-like protein KIN-12E"/>
    <property type="match status" value="1"/>
</dbReference>
<keyword evidence="8" id="KW-0493">Microtubule</keyword>
<feature type="coiled-coil region" evidence="18">
    <location>
        <begin position="479"/>
        <end position="506"/>
    </location>
</feature>
<feature type="coiled-coil region" evidence="18">
    <location>
        <begin position="1461"/>
        <end position="1544"/>
    </location>
</feature>
<dbReference type="PROSITE" id="PS00411">
    <property type="entry name" value="KINESIN_MOTOR_1"/>
    <property type="match status" value="1"/>
</dbReference>
<evidence type="ECO:0000259" key="20">
    <source>
        <dbReference type="PROSITE" id="PS50011"/>
    </source>
</evidence>
<comment type="subcellular location">
    <subcellularLocation>
        <location evidence="1">Chromosome</location>
    </subcellularLocation>
    <subcellularLocation>
        <location evidence="2">Cytoplasm</location>
    </subcellularLocation>
</comment>
<feature type="coiled-coil region" evidence="18">
    <location>
        <begin position="1701"/>
        <end position="1728"/>
    </location>
</feature>
<dbReference type="SMART" id="SM00220">
    <property type="entry name" value="S_TKc"/>
    <property type="match status" value="1"/>
</dbReference>
<dbReference type="SUPFAM" id="SSF56112">
    <property type="entry name" value="Protein kinase-like (PK-like)"/>
    <property type="match status" value="1"/>
</dbReference>
<evidence type="ECO:0000256" key="6">
    <source>
        <dbReference type="ARBA" id="ARBA00022527"/>
    </source>
</evidence>
<accession>A0A811NHL1</accession>
<evidence type="ECO:0000313" key="23">
    <source>
        <dbReference type="Proteomes" id="UP000604825"/>
    </source>
</evidence>
<dbReference type="InterPro" id="IPR027417">
    <property type="entry name" value="P-loop_NTPase"/>
</dbReference>
<keyword evidence="13 17" id="KW-0505">Motor protein</keyword>
<dbReference type="Gene3D" id="3.40.850.10">
    <property type="entry name" value="Kinesin motor domain"/>
    <property type="match status" value="1"/>
</dbReference>
<dbReference type="GO" id="GO:0005874">
    <property type="term" value="C:microtubule"/>
    <property type="evidence" value="ECO:0007669"/>
    <property type="project" value="UniProtKB-KW"/>
</dbReference>
<dbReference type="InterPro" id="IPR001752">
    <property type="entry name" value="Kinesin_motor_dom"/>
</dbReference>
<comment type="catalytic activity">
    <reaction evidence="15">
        <text>L-threonyl-[protein] + ATP = O-phospho-L-threonyl-[protein] + ADP + H(+)</text>
        <dbReference type="Rhea" id="RHEA:46608"/>
        <dbReference type="Rhea" id="RHEA-COMP:11060"/>
        <dbReference type="Rhea" id="RHEA-COMP:11605"/>
        <dbReference type="ChEBI" id="CHEBI:15378"/>
        <dbReference type="ChEBI" id="CHEBI:30013"/>
        <dbReference type="ChEBI" id="CHEBI:30616"/>
        <dbReference type="ChEBI" id="CHEBI:61977"/>
        <dbReference type="ChEBI" id="CHEBI:456216"/>
        <dbReference type="EC" id="2.7.11.1"/>
    </reaction>
</comment>
<evidence type="ECO:0000256" key="3">
    <source>
        <dbReference type="ARBA" id="ARBA00012513"/>
    </source>
</evidence>
<dbReference type="PROSITE" id="PS50011">
    <property type="entry name" value="PROTEIN_KINASE_DOM"/>
    <property type="match status" value="1"/>
</dbReference>
<dbReference type="PROSITE" id="PS50067">
    <property type="entry name" value="KINESIN_MOTOR_2"/>
    <property type="match status" value="1"/>
</dbReference>
<evidence type="ECO:0000256" key="12">
    <source>
        <dbReference type="ARBA" id="ARBA00023054"/>
    </source>
</evidence>
<keyword evidence="6" id="KW-0723">Serine/threonine-protein kinase</keyword>
<dbReference type="EMBL" id="CAJGYO010000004">
    <property type="protein sequence ID" value="CAD6222879.1"/>
    <property type="molecule type" value="Genomic_DNA"/>
</dbReference>
<feature type="region of interest" description="Disordered" evidence="19">
    <location>
        <begin position="794"/>
        <end position="816"/>
    </location>
</feature>
<evidence type="ECO:0000256" key="13">
    <source>
        <dbReference type="ARBA" id="ARBA00023175"/>
    </source>
</evidence>
<evidence type="ECO:0000313" key="22">
    <source>
        <dbReference type="EMBL" id="CAD6222879.1"/>
    </source>
</evidence>
<keyword evidence="12 18" id="KW-0175">Coiled coil</keyword>
<dbReference type="InterPro" id="IPR024604">
    <property type="entry name" value="GSG2_C"/>
</dbReference>
<dbReference type="Gene3D" id="3.30.200.20">
    <property type="entry name" value="Phosphorylase Kinase, domain 1"/>
    <property type="match status" value="1"/>
</dbReference>
<feature type="binding site" evidence="17">
    <location>
        <begin position="216"/>
        <end position="223"/>
    </location>
    <ligand>
        <name>ATP</name>
        <dbReference type="ChEBI" id="CHEBI:30616"/>
    </ligand>
</feature>
<keyword evidence="11 17" id="KW-0067">ATP-binding</keyword>
<evidence type="ECO:0000256" key="8">
    <source>
        <dbReference type="ARBA" id="ARBA00022701"/>
    </source>
</evidence>
<keyword evidence="9 17" id="KW-0547">Nucleotide-binding</keyword>
<dbReference type="GO" id="GO:0003777">
    <property type="term" value="F:microtubule motor activity"/>
    <property type="evidence" value="ECO:0007669"/>
    <property type="project" value="InterPro"/>
</dbReference>
<feature type="compositionally biased region" description="Low complexity" evidence="19">
    <location>
        <begin position="79"/>
        <end position="90"/>
    </location>
</feature>
<evidence type="ECO:0000256" key="16">
    <source>
        <dbReference type="ARBA" id="ARBA00048679"/>
    </source>
</evidence>
<feature type="coiled-coil region" evidence="18">
    <location>
        <begin position="560"/>
        <end position="594"/>
    </location>
</feature>
<dbReference type="Proteomes" id="UP000604825">
    <property type="component" value="Unassembled WGS sequence"/>
</dbReference>
<comment type="similarity">
    <text evidence="14">Belongs to the TRAFAC class myosin-kinesin ATPase superfamily. Kinesin family. KIN-12 subfamily.</text>
</comment>
<evidence type="ECO:0000259" key="21">
    <source>
        <dbReference type="PROSITE" id="PS50067"/>
    </source>
</evidence>
<dbReference type="GO" id="GO:0005694">
    <property type="term" value="C:chromosome"/>
    <property type="evidence" value="ECO:0007669"/>
    <property type="project" value="UniProtKB-SubCell"/>
</dbReference>
<dbReference type="SUPFAM" id="SSF52540">
    <property type="entry name" value="P-loop containing nucleoside triphosphate hydrolases"/>
    <property type="match status" value="1"/>
</dbReference>
<sequence>MAAPGAGTGGRRASSSRARRASAAAAESNENEDLAAASSSSFALAPAPHFSLPPRSPLAAIADPGRNPRSAPATPKSLASTPRASAAGSGARDRTSSVGAAKRVFDLRDVAAAEVPLEVPHFELDEDPAFWKDRNVQVLIRIRPISDAENATHGQKRCLLQDSSKTLSWTGHPETMFTFDHVACETISQEKLFRVVGLPMVENCMSGYNGCLFAYGQTGSGKTYTMMGELTKLGNELSKDAGLTPRIFEYLFRRINEEEERRREEKLKYICKCSFLEIYNEQITDLLEPSSTNLQIREDIKKGVYVENLMECYVSSVEDAMLLLLQGVANRKMAATNMNSESSRSHSVFTCVIESHWESDSMTHLRFGRLNLVDLAGSERQKSSGAEGERLKEAANINRSLSTLGLVIMTLVDVANGRSRHVPYRDSRLTFLLQDSLGGNSKTTIVSNVSPSICSSSETLSTLKFAQRAKLIQNNAKVNEDASGDVMALQRQIEELKDQLTCLKKQKDCPGSPSLLLNSDFANEFKTSCGVDDQLDCDLNILKQKVSHLEHVLAGSLRREKSAETKIGKLEAEIQHLNRLVNLIESDAQRLRKRLELRGEKQRLHSIGENAALSQEIQLLQEQINENPQLTHFALENKRLIEELTTLQNFYKQGEREMLLTEISLLRNHFLHILEHKYAAAPKNVEAQGDELIKELDNCRKELDACLENNVLLAREVNKLRCELIQYQKPCTNQVAPEEKENVVATSINTVQNDQDKQNFSYLSSDDVNKQFMQAGITTNISESFQLELPYEIDSEDPESPHLHDPETHDFRDPTTASEYDGVLSECFNLAMGSSHDVLDKSTILTELNFLEKDDAYHVHEKAPMRGVHLHDETLLCQEIEIVNSSKHLSQDELENLKRTNQELKEKLFIMAEESNKLSEIIVAKDVEIASLSEEWEAAIFYLTSFLTDGCRSLDDAYQNIDNMISSFPHSNSSVSEHVEKAMKISIEKEKMIFKLQNELQTAQKIGREVKEKLHILRGATLAITEAQQLDNEESSQEELQLVGLLHQKDCIIQELKNNLKAENCVFAERVKGHSRDDLVLPDSSVDMIEELPRDENQPAASQANPDYQSKLDSVMHLVEDKSNKVLTLFSNFEAAQETMEEAELMLSALLKANEELKLERDNCRQAVELLLSEKSSLIGDLKELEASSSCSSQKYDKLHQQINECVSEMTKLAAIIRKSFQQIQSFSMVELFALCSEIITFGQDLKGCIIDSRSYIANMVSLIEEKGRSTEQFHHLNANARGSACQQVDSHSCQWGSSKPPQSDYSAEYASLRREFDRKSNVVEGLSFDLKLLQESTSNAKDMKDKADEISTALSNVQRELDMKTSTIETMLKKQKVLEEELAENGARLIILRSELEHSQSLSSALLKENKGLRVMLEDETVKNSETKVLLEEKVKVIEGLESQILLLNRSEVGRLMSDIEELNNSIKIMSSDRENLQAEIFKLRDKLEMAMALAEENEAAAIEARQTAEISKIYAEEKEEEVKILERSVEELEGTVTVLEEEVCNLKEEVRSHQVHKLSEAHFQAFDGMLAVEKASKCDAAEESCQGKCHLEKRLQAEILAHQDVRKKIEGLKLEAKRKDDEIGQYIEHIAELVLHSEAQSLLFQEKYHEMEHMVSRQKFGPHESSSETVHAKTEKPSGRARGSSSPFRCISSIIQQMNSEKDQEISVARQRIEELEGLVSCKQKEIWLLTSRLAAVDTMTHDIIRELLGVKLDMTNYANLVDQEEVQKLLIASQQQIEQSKAKDTELEALKEQLGLLILERDSLLDDMDQRKTDLLEAQLLVEQLEQREQMLEAQIEMLQLEKDNLQQKTMEMDETIELLARSNQQDINPRMVKEGQLQRPAAAELRAAKADQLEPVALHQFLANKCFEYRGRESIFVAPGASLQQKPCGALKRPPKPSNLVKKHQGGPPDFSKEKAYFEEVDAFDLMEESPSPKYFASWNKGMEENVIIHDLPAILERWKISSLARRASSEPLFDIMETPILPSVLSNNSTTNRGSGTYTAGRAIPVGYTDISLKSSEKDSLITSFGKVNIKEEPVEASIPWNGEALSAFDQLLMVCRQSAPVTLAEVFSAYCELGSIKKLGEGTYGEAYRAGRTVCKVVPFDGDLLVNGETQKRSEEILEEVLLSLTLNNLRANQGDDVKTNSCNGFIETKDFRVCQGPYDPSLIRAWEDYDAERGSENDHPKEFTREQCYIVFVLADGGTDLESFALVDYKEAHSLLVQVTASLAVAESACEFEHRDLHWGNILLAQDETPDTNHTMSFTLQGKRMHARTFGLNISIIDFTLSRINTGTAILFLDLSADPALFQGKKGDKQAETYRRMKQITQERWEGSFPKTNVVWLIYLVDMVLQKLKPLASGNKIERELRSFKKRLASYESAGDCLGDPFFADVLMTEDDELPSMPPL</sequence>
<dbReference type="GO" id="GO:0035173">
    <property type="term" value="F:histone kinase activity"/>
    <property type="evidence" value="ECO:0007669"/>
    <property type="project" value="UniProtKB-ARBA"/>
</dbReference>
<dbReference type="GO" id="GO:0008017">
    <property type="term" value="F:microtubule binding"/>
    <property type="evidence" value="ECO:0007669"/>
    <property type="project" value="InterPro"/>
</dbReference>
<dbReference type="SMART" id="SM00129">
    <property type="entry name" value="KISc"/>
    <property type="match status" value="1"/>
</dbReference>
<feature type="domain" description="Protein kinase" evidence="20">
    <location>
        <begin position="2119"/>
        <end position="2447"/>
    </location>
</feature>
<dbReference type="Pfam" id="PF12330">
    <property type="entry name" value="Haspin_kinase"/>
    <property type="match status" value="1"/>
</dbReference>
<evidence type="ECO:0000256" key="10">
    <source>
        <dbReference type="ARBA" id="ARBA00022777"/>
    </source>
</evidence>